<evidence type="ECO:0000313" key="3">
    <source>
        <dbReference type="RefSeq" id="XP_030765655.1"/>
    </source>
</evidence>
<reference evidence="3" key="1">
    <citation type="submission" date="2025-08" db="UniProtKB">
        <authorList>
            <consortium name="RefSeq"/>
        </authorList>
    </citation>
    <scope>IDENTIFICATION</scope>
    <source>
        <tissue evidence="3">Gonads</tissue>
    </source>
</reference>
<dbReference type="OrthoDB" id="6742587at2759"/>
<dbReference type="Proteomes" id="UP000504635">
    <property type="component" value="Unplaced"/>
</dbReference>
<dbReference type="InterPro" id="IPR038717">
    <property type="entry name" value="Tc1-like_DDE_dom"/>
</dbReference>
<feature type="domain" description="Tc1-like transposase DDE" evidence="1">
    <location>
        <begin position="45"/>
        <end position="170"/>
    </location>
</feature>
<dbReference type="PANTHER" id="PTHR33939">
    <property type="entry name" value="PROTEIN CBG22215"/>
    <property type="match status" value="1"/>
</dbReference>
<dbReference type="KEGG" id="soy:115889726"/>
<dbReference type="GeneID" id="115889726"/>
<dbReference type="InterPro" id="IPR036397">
    <property type="entry name" value="RNaseH_sf"/>
</dbReference>
<gene>
    <name evidence="3" type="primary">LOC115889726</name>
</gene>
<dbReference type="Pfam" id="PF13358">
    <property type="entry name" value="DDE_3"/>
    <property type="match status" value="1"/>
</dbReference>
<evidence type="ECO:0000313" key="2">
    <source>
        <dbReference type="Proteomes" id="UP000504635"/>
    </source>
</evidence>
<dbReference type="PANTHER" id="PTHR33939:SF1">
    <property type="entry name" value="DUF4371 DOMAIN-CONTAINING PROTEIN"/>
    <property type="match status" value="1"/>
</dbReference>
<dbReference type="GO" id="GO:0003676">
    <property type="term" value="F:nucleic acid binding"/>
    <property type="evidence" value="ECO:0007669"/>
    <property type="project" value="InterPro"/>
</dbReference>
<keyword evidence="2" id="KW-1185">Reference proteome</keyword>
<dbReference type="Gene3D" id="3.30.420.10">
    <property type="entry name" value="Ribonuclease H-like superfamily/Ribonuclease H"/>
    <property type="match status" value="1"/>
</dbReference>
<organism evidence="2 3">
    <name type="scientific">Sitophilus oryzae</name>
    <name type="common">Rice weevil</name>
    <name type="synonym">Curculio oryzae</name>
    <dbReference type="NCBI Taxonomy" id="7048"/>
    <lineage>
        <taxon>Eukaryota</taxon>
        <taxon>Metazoa</taxon>
        <taxon>Ecdysozoa</taxon>
        <taxon>Arthropoda</taxon>
        <taxon>Hexapoda</taxon>
        <taxon>Insecta</taxon>
        <taxon>Pterygota</taxon>
        <taxon>Neoptera</taxon>
        <taxon>Endopterygota</taxon>
        <taxon>Coleoptera</taxon>
        <taxon>Polyphaga</taxon>
        <taxon>Cucujiformia</taxon>
        <taxon>Curculionidae</taxon>
        <taxon>Dryophthorinae</taxon>
        <taxon>Sitophilus</taxon>
    </lineage>
</organism>
<name>A0A6J2YS93_SITOR</name>
<sequence>MELPHIAHLRRNFLQRYIVLHAGSEEGFIKDAGLLFKSKTSQGDYHGDMNSINFEKWLHQQLLPNLKKPSLIILDNAAYHSRQLDKWPTKTWKKSDIQQWLRSKNISFPEHSTLGVLWDVINKIPKNDKVFAVNKIIEDAGHEVLRLPPYHCQFNAIELVWSQTKRYYDQHILKIKNPEECWKAALEQVIVEQWANYVGQCTKLIKDTWEKEKLIVSVQKPIIINLDDDSDVSNDE</sequence>
<dbReference type="AlphaFoldDB" id="A0A6J2YS93"/>
<evidence type="ECO:0000259" key="1">
    <source>
        <dbReference type="Pfam" id="PF13358"/>
    </source>
</evidence>
<proteinExistence type="predicted"/>
<protein>
    <submittedName>
        <fullName evidence="3">Uncharacterized protein LOC115889726</fullName>
    </submittedName>
</protein>
<dbReference type="InParanoid" id="A0A6J2YS93"/>
<dbReference type="RefSeq" id="XP_030765655.1">
    <property type="nucleotide sequence ID" value="XM_030909795.1"/>
</dbReference>
<accession>A0A6J2YS93</accession>